<name>A0A369VTT4_9SPHN</name>
<dbReference type="Proteomes" id="UP000253918">
    <property type="component" value="Unassembled WGS sequence"/>
</dbReference>
<protein>
    <submittedName>
        <fullName evidence="1">Uncharacterized protein</fullName>
    </submittedName>
</protein>
<gene>
    <name evidence="1" type="ORF">DVW87_08275</name>
</gene>
<accession>A0A369VTT4</accession>
<evidence type="ECO:0000313" key="1">
    <source>
        <dbReference type="EMBL" id="RDE05259.1"/>
    </source>
</evidence>
<organism evidence="1 2">
    <name type="scientific">Sphingomonas aracearum</name>
    <dbReference type="NCBI Taxonomy" id="2283317"/>
    <lineage>
        <taxon>Bacteria</taxon>
        <taxon>Pseudomonadati</taxon>
        <taxon>Pseudomonadota</taxon>
        <taxon>Alphaproteobacteria</taxon>
        <taxon>Sphingomonadales</taxon>
        <taxon>Sphingomonadaceae</taxon>
        <taxon>Sphingomonas</taxon>
    </lineage>
</organism>
<sequence>MRSPVTTCGGAASTVSAIVAVPRSYRTTTVADHAPTGCTDAIASGCPSVAPNCAVTAANCGRGTACRKAAEK</sequence>
<comment type="caution">
    <text evidence="1">The sequence shown here is derived from an EMBL/GenBank/DDBJ whole genome shotgun (WGS) entry which is preliminary data.</text>
</comment>
<keyword evidence="2" id="KW-1185">Reference proteome</keyword>
<reference evidence="1 2" key="1">
    <citation type="submission" date="2018-07" db="EMBL/GenBank/DDBJ databases">
        <title>a novel species of Sphingomonas isolated from the rhizosphere soil of Araceae plant.</title>
        <authorList>
            <person name="Zhiyong W."/>
            <person name="Qinglan Z."/>
            <person name="Zhiwei F."/>
            <person name="Ding X."/>
            <person name="Gejiao W."/>
            <person name="Shixue Z."/>
        </authorList>
    </citation>
    <scope>NUCLEOTIDE SEQUENCE [LARGE SCALE GENOMIC DNA]</scope>
    <source>
        <strain evidence="1 2">WZY 27</strain>
    </source>
</reference>
<dbReference type="EMBL" id="QQNB01000002">
    <property type="protein sequence ID" value="RDE05259.1"/>
    <property type="molecule type" value="Genomic_DNA"/>
</dbReference>
<proteinExistence type="predicted"/>
<dbReference type="AlphaFoldDB" id="A0A369VTT4"/>
<evidence type="ECO:0000313" key="2">
    <source>
        <dbReference type="Proteomes" id="UP000253918"/>
    </source>
</evidence>